<gene>
    <name evidence="2" type="ORF">NEOLEDRAFT_1132580</name>
</gene>
<sequence length="82" mass="8898">MHRDLRWLDNLLAGLRACLLACLSASTRFVPPSSDSRAPVGFGSISRSAALSHRTPRSAFLVTRLGHAFRSTNAAAPSSWEF</sequence>
<keyword evidence="3" id="KW-1185">Reference proteome</keyword>
<dbReference type="EMBL" id="KV425568">
    <property type="protein sequence ID" value="KZT26054.1"/>
    <property type="molecule type" value="Genomic_DNA"/>
</dbReference>
<proteinExistence type="predicted"/>
<reference evidence="2 3" key="1">
    <citation type="journal article" date="2016" name="Mol. Biol. Evol.">
        <title>Comparative Genomics of Early-Diverging Mushroom-Forming Fungi Provides Insights into the Origins of Lignocellulose Decay Capabilities.</title>
        <authorList>
            <person name="Nagy L.G."/>
            <person name="Riley R."/>
            <person name="Tritt A."/>
            <person name="Adam C."/>
            <person name="Daum C."/>
            <person name="Floudas D."/>
            <person name="Sun H."/>
            <person name="Yadav J.S."/>
            <person name="Pangilinan J."/>
            <person name="Larsson K.H."/>
            <person name="Matsuura K."/>
            <person name="Barry K."/>
            <person name="Labutti K."/>
            <person name="Kuo R."/>
            <person name="Ohm R.A."/>
            <person name="Bhattacharya S.S."/>
            <person name="Shirouzu T."/>
            <person name="Yoshinaga Y."/>
            <person name="Martin F.M."/>
            <person name="Grigoriev I.V."/>
            <person name="Hibbett D.S."/>
        </authorList>
    </citation>
    <scope>NUCLEOTIDE SEQUENCE [LARGE SCALE GENOMIC DNA]</scope>
    <source>
        <strain evidence="2 3">HHB14362 ss-1</strain>
    </source>
</reference>
<keyword evidence="1" id="KW-0732">Signal</keyword>
<evidence type="ECO:0000313" key="3">
    <source>
        <dbReference type="Proteomes" id="UP000076761"/>
    </source>
</evidence>
<accession>A0A165T2U3</accession>
<dbReference type="InParanoid" id="A0A165T2U3"/>
<feature type="signal peptide" evidence="1">
    <location>
        <begin position="1"/>
        <end position="20"/>
    </location>
</feature>
<protein>
    <recommendedName>
        <fullName evidence="4">Secreted protein</fullName>
    </recommendedName>
</protein>
<dbReference type="Proteomes" id="UP000076761">
    <property type="component" value="Unassembled WGS sequence"/>
</dbReference>
<evidence type="ECO:0008006" key="4">
    <source>
        <dbReference type="Google" id="ProtNLM"/>
    </source>
</evidence>
<organism evidence="2 3">
    <name type="scientific">Neolentinus lepideus HHB14362 ss-1</name>
    <dbReference type="NCBI Taxonomy" id="1314782"/>
    <lineage>
        <taxon>Eukaryota</taxon>
        <taxon>Fungi</taxon>
        <taxon>Dikarya</taxon>
        <taxon>Basidiomycota</taxon>
        <taxon>Agaricomycotina</taxon>
        <taxon>Agaricomycetes</taxon>
        <taxon>Gloeophyllales</taxon>
        <taxon>Gloeophyllaceae</taxon>
        <taxon>Neolentinus</taxon>
    </lineage>
</organism>
<dbReference type="AlphaFoldDB" id="A0A165T2U3"/>
<feature type="chain" id="PRO_5007866825" description="Secreted protein" evidence="1">
    <location>
        <begin position="21"/>
        <end position="82"/>
    </location>
</feature>
<name>A0A165T2U3_9AGAM</name>
<evidence type="ECO:0000256" key="1">
    <source>
        <dbReference type="SAM" id="SignalP"/>
    </source>
</evidence>
<evidence type="ECO:0000313" key="2">
    <source>
        <dbReference type="EMBL" id="KZT26054.1"/>
    </source>
</evidence>